<dbReference type="EMBL" id="JABAIA010000001">
    <property type="protein sequence ID" value="NLR62760.1"/>
    <property type="molecule type" value="Genomic_DNA"/>
</dbReference>
<dbReference type="Proteomes" id="UP000570474">
    <property type="component" value="Unassembled WGS sequence"/>
</dbReference>
<dbReference type="AlphaFoldDB" id="A0A847R9N9"/>
<evidence type="ECO:0000313" key="2">
    <source>
        <dbReference type="Proteomes" id="UP000570474"/>
    </source>
</evidence>
<name>A0A847R9N9_9BACT</name>
<reference evidence="1 2" key="1">
    <citation type="submission" date="2020-04" db="EMBL/GenBank/DDBJ databases">
        <authorList>
            <person name="Yin C."/>
        </authorList>
    </citation>
    <scope>NUCLEOTIDE SEQUENCE [LARGE SCALE GENOMIC DNA]</scope>
    <source>
        <strain evidence="1 2">Ae27</strain>
    </source>
</reference>
<dbReference type="Pfam" id="PF12710">
    <property type="entry name" value="HAD"/>
    <property type="match status" value="1"/>
</dbReference>
<dbReference type="RefSeq" id="WP_168868811.1">
    <property type="nucleotide sequence ID" value="NZ_JABAIA010000001.1"/>
</dbReference>
<keyword evidence="2" id="KW-1185">Reference proteome</keyword>
<dbReference type="Gene3D" id="3.40.50.1000">
    <property type="entry name" value="HAD superfamily/HAD-like"/>
    <property type="match status" value="1"/>
</dbReference>
<gene>
    <name evidence="1" type="ORF">HGH92_00455</name>
</gene>
<evidence type="ECO:0000313" key="1">
    <source>
        <dbReference type="EMBL" id="NLR62760.1"/>
    </source>
</evidence>
<comment type="caution">
    <text evidence="1">The sequence shown here is derived from an EMBL/GenBank/DDBJ whole genome shotgun (WGS) entry which is preliminary data.</text>
</comment>
<dbReference type="CDD" id="cd01427">
    <property type="entry name" value="HAD_like"/>
    <property type="match status" value="1"/>
</dbReference>
<proteinExistence type="predicted"/>
<protein>
    <submittedName>
        <fullName evidence="1">Haloacid dehalogenase-like hydrolase</fullName>
    </submittedName>
</protein>
<dbReference type="GO" id="GO:0016787">
    <property type="term" value="F:hydrolase activity"/>
    <property type="evidence" value="ECO:0007669"/>
    <property type="project" value="UniProtKB-KW"/>
</dbReference>
<keyword evidence="1" id="KW-0378">Hydrolase</keyword>
<dbReference type="InterPro" id="IPR023214">
    <property type="entry name" value="HAD_sf"/>
</dbReference>
<organism evidence="1 2">
    <name type="scientific">Chitinophaga varians</name>
    <dbReference type="NCBI Taxonomy" id="2202339"/>
    <lineage>
        <taxon>Bacteria</taxon>
        <taxon>Pseudomonadati</taxon>
        <taxon>Bacteroidota</taxon>
        <taxon>Chitinophagia</taxon>
        <taxon>Chitinophagales</taxon>
        <taxon>Chitinophagaceae</taxon>
        <taxon>Chitinophaga</taxon>
    </lineage>
</organism>
<dbReference type="InterPro" id="IPR036412">
    <property type="entry name" value="HAD-like_sf"/>
</dbReference>
<sequence length="333" mass="37919">MSALFRILIRDSSWLLIIVIQLLPLRAQAQGDPLPSWNSGAVKQSIIRFVSTITNEQSTQYVPPEDRIATFDNDGTLWAEKPVIQEQFVVYRIIQLIKQTPALRNKQPYKAVLEKNRAYFKTIGRKGLLDLMDLTHTGMTETDFHDAVVKFFAVVKHPVLGVPVAQLVYQPQLELLNYLRDNQFKVYICSGGTVEFIRAISQKYYGIPPEQVIGTTFHYTYVDSAGVNDIMRLKGLNPLNDKKEKPVNIQYYIGKRPILACGNVGGGGDVSMLRFCQGNKYPSLQLLVHHDDIEREFAYEEDDNESLNNAHRYGWGVISMKNDWQHIFVGPTP</sequence>
<accession>A0A847R9N9</accession>
<dbReference type="SUPFAM" id="SSF56784">
    <property type="entry name" value="HAD-like"/>
    <property type="match status" value="1"/>
</dbReference>